<protein>
    <submittedName>
        <fullName evidence="2">Uncharacterized protein</fullName>
    </submittedName>
</protein>
<evidence type="ECO:0000313" key="2">
    <source>
        <dbReference type="EMBL" id="CEM11906.1"/>
    </source>
</evidence>
<reference evidence="2 3" key="1">
    <citation type="submission" date="2014-11" db="EMBL/GenBank/DDBJ databases">
        <authorList>
            <person name="Zhu J."/>
            <person name="Qi W."/>
            <person name="Song R."/>
        </authorList>
    </citation>
    <scope>NUCLEOTIDE SEQUENCE [LARGE SCALE GENOMIC DNA]</scope>
</reference>
<proteinExistence type="predicted"/>
<feature type="region of interest" description="Disordered" evidence="1">
    <location>
        <begin position="291"/>
        <end position="354"/>
    </location>
</feature>
<keyword evidence="3" id="KW-1185">Reference proteome</keyword>
<dbReference type="AlphaFoldDB" id="A0A0G4FFC9"/>
<feature type="compositionally biased region" description="Basic residues" evidence="1">
    <location>
        <begin position="345"/>
        <end position="354"/>
    </location>
</feature>
<sequence>MGQSSPHLPDRRQGEVPLYLKFYVDADSCTYALLVTQGTYLFGCKADKATIQSKTGMSGYPGLGADVMLQQLSLLMADKQPRTQCSCKSFPPMVHTHTSPSLLDLEFKCFPGGGDTSLVWTFTLTPLDAKRSMKILTATLIKPFWSAYLYPHLPPSTSAHPAGEDAPFSTDPAKVARSKFTAHVNEVRAASHTHTRGDDADVFREHVVDAAQRPLKPGILSETYRIESPFPKACVPTAAASNRYTAFVQQVWQPADAMVDSDVGEHQASVGIKIEEGEEGVGVGGEGVAAAAAAASSSTEPVHQAPEDPEVPREPDEPDEEYTRRVQQHRKRKLDQAAAVAENKKPKKKNIPLH</sequence>
<dbReference type="VEuPathDB" id="CryptoDB:Vbra_15265"/>
<dbReference type="EMBL" id="CDMY01000428">
    <property type="protein sequence ID" value="CEM11906.1"/>
    <property type="molecule type" value="Genomic_DNA"/>
</dbReference>
<dbReference type="Proteomes" id="UP000041254">
    <property type="component" value="Unassembled WGS sequence"/>
</dbReference>
<organism evidence="2 3">
    <name type="scientific">Vitrella brassicaformis (strain CCMP3155)</name>
    <dbReference type="NCBI Taxonomy" id="1169540"/>
    <lineage>
        <taxon>Eukaryota</taxon>
        <taxon>Sar</taxon>
        <taxon>Alveolata</taxon>
        <taxon>Colpodellida</taxon>
        <taxon>Vitrellaceae</taxon>
        <taxon>Vitrella</taxon>
    </lineage>
</organism>
<dbReference type="InParanoid" id="A0A0G4FFC9"/>
<accession>A0A0G4FFC9</accession>
<name>A0A0G4FFC9_VITBC</name>
<evidence type="ECO:0000313" key="3">
    <source>
        <dbReference type="Proteomes" id="UP000041254"/>
    </source>
</evidence>
<gene>
    <name evidence="2" type="ORF">Vbra_15265</name>
</gene>
<evidence type="ECO:0000256" key="1">
    <source>
        <dbReference type="SAM" id="MobiDB-lite"/>
    </source>
</evidence>